<dbReference type="InterPro" id="IPR009991">
    <property type="entry name" value="DCTN3"/>
</dbReference>
<dbReference type="AlphaFoldDB" id="A0AAJ7C9B0"/>
<keyword evidence="1" id="KW-1185">Reference proteome</keyword>
<accession>A0AAJ7C9B0</accession>
<dbReference type="PANTHER" id="PTHR28360">
    <property type="entry name" value="DYNACTIN SUBUNIT 3"/>
    <property type="match status" value="1"/>
</dbReference>
<gene>
    <name evidence="2" type="primary">LOC107272353</name>
</gene>
<dbReference type="RefSeq" id="XP_015604910.1">
    <property type="nucleotide sequence ID" value="XM_015749424.2"/>
</dbReference>
<dbReference type="GO" id="GO:0005869">
    <property type="term" value="C:dynactin complex"/>
    <property type="evidence" value="ECO:0007669"/>
    <property type="project" value="InterPro"/>
</dbReference>
<dbReference type="GO" id="GO:0061640">
    <property type="term" value="P:cytoskeleton-dependent cytokinesis"/>
    <property type="evidence" value="ECO:0007669"/>
    <property type="project" value="InterPro"/>
</dbReference>
<dbReference type="PANTHER" id="PTHR28360:SF1">
    <property type="entry name" value="DYNACTIN SUBUNIT 3"/>
    <property type="match status" value="1"/>
</dbReference>
<sequence length="188" mass="20762">MTSIKLLEERVADLEKQIYGVGKCPSIDDPLPENSVVDSLLHANTLIASALSGREKANALVKRMPELNDYLDPKFENIDLQTEAKVELILTVEPQIREIIQMLEKMQELAPVLETELPHGVPELTGKLNTLTLSYLKVNEDSEALSAQTYEVFSKYNEIITSISKSLITLDAAVTAAEIAATPVKQLD</sequence>
<dbReference type="KEGG" id="ccin:107272353"/>
<dbReference type="Pfam" id="PF07426">
    <property type="entry name" value="Dynactin_p22"/>
    <property type="match status" value="1"/>
</dbReference>
<dbReference type="GeneID" id="107272353"/>
<dbReference type="Proteomes" id="UP000694920">
    <property type="component" value="Unplaced"/>
</dbReference>
<evidence type="ECO:0000313" key="1">
    <source>
        <dbReference type="Proteomes" id="UP000694920"/>
    </source>
</evidence>
<reference evidence="2" key="1">
    <citation type="submission" date="2025-08" db="UniProtKB">
        <authorList>
            <consortium name="RefSeq"/>
        </authorList>
    </citation>
    <scope>IDENTIFICATION</scope>
</reference>
<organism evidence="1 2">
    <name type="scientific">Cephus cinctus</name>
    <name type="common">Wheat stem sawfly</name>
    <dbReference type="NCBI Taxonomy" id="211228"/>
    <lineage>
        <taxon>Eukaryota</taxon>
        <taxon>Metazoa</taxon>
        <taxon>Ecdysozoa</taxon>
        <taxon>Arthropoda</taxon>
        <taxon>Hexapoda</taxon>
        <taxon>Insecta</taxon>
        <taxon>Pterygota</taxon>
        <taxon>Neoptera</taxon>
        <taxon>Endopterygota</taxon>
        <taxon>Hymenoptera</taxon>
        <taxon>Cephoidea</taxon>
        <taxon>Cephidae</taxon>
        <taxon>Cephus</taxon>
    </lineage>
</organism>
<proteinExistence type="predicted"/>
<protein>
    <submittedName>
        <fullName evidence="2">Uncharacterized protein LOC107272353</fullName>
    </submittedName>
</protein>
<name>A0AAJ7C9B0_CEPCN</name>
<evidence type="ECO:0000313" key="2">
    <source>
        <dbReference type="RefSeq" id="XP_015604910.1"/>
    </source>
</evidence>